<evidence type="ECO:0000313" key="1">
    <source>
        <dbReference type="EMBL" id="MDH7453591.1"/>
    </source>
</evidence>
<organism evidence="1 2">
    <name type="scientific">Luteimonas composti</name>
    <dbReference type="NCBI Taxonomy" id="398257"/>
    <lineage>
        <taxon>Bacteria</taxon>
        <taxon>Pseudomonadati</taxon>
        <taxon>Pseudomonadota</taxon>
        <taxon>Gammaproteobacteria</taxon>
        <taxon>Lysobacterales</taxon>
        <taxon>Lysobacteraceae</taxon>
        <taxon>Luteimonas</taxon>
    </lineage>
</organism>
<evidence type="ECO:0000313" key="2">
    <source>
        <dbReference type="Proteomes" id="UP001160550"/>
    </source>
</evidence>
<keyword evidence="2" id="KW-1185">Reference proteome</keyword>
<reference evidence="1" key="1">
    <citation type="journal article" date="2007" name="Int. J. Syst. Evol. Microbiol.">
        <title>Luteimonas composti sp. nov., a moderately thermophilic bacterium isolated from food waste.</title>
        <authorList>
            <person name="Young C.C."/>
            <person name="Kampfer P."/>
            <person name="Chen W.M."/>
            <person name="Yen W.S."/>
            <person name="Arun A.B."/>
            <person name="Lai W.A."/>
            <person name="Shen F.T."/>
            <person name="Rekha P.D."/>
            <person name="Lin K.Y."/>
            <person name="Chou J.H."/>
        </authorList>
    </citation>
    <scope>NUCLEOTIDE SEQUENCE</scope>
    <source>
        <strain evidence="1">CC-YY355</strain>
    </source>
</reference>
<evidence type="ECO:0008006" key="3">
    <source>
        <dbReference type="Google" id="ProtNLM"/>
    </source>
</evidence>
<protein>
    <recommendedName>
        <fullName evidence="3">DUF4224 domain-containing protein</fullName>
    </recommendedName>
</protein>
<proteinExistence type="predicted"/>
<accession>A0ABT6MSJ2</accession>
<reference evidence="1" key="2">
    <citation type="submission" date="2023-04" db="EMBL/GenBank/DDBJ databases">
        <authorList>
            <person name="Sun J.-Q."/>
        </authorList>
    </citation>
    <scope>NUCLEOTIDE SEQUENCE</scope>
    <source>
        <strain evidence="1">CC-YY355</strain>
    </source>
</reference>
<name>A0ABT6MSJ2_9GAMM</name>
<dbReference type="RefSeq" id="WP_280942810.1">
    <property type="nucleotide sequence ID" value="NZ_JARYGX010000021.1"/>
</dbReference>
<gene>
    <name evidence="1" type="ORF">QF205_11005</name>
</gene>
<dbReference type="Proteomes" id="UP001160550">
    <property type="component" value="Unassembled WGS sequence"/>
</dbReference>
<dbReference type="EMBL" id="JARYGX010000021">
    <property type="protein sequence ID" value="MDH7453591.1"/>
    <property type="molecule type" value="Genomic_DNA"/>
</dbReference>
<comment type="caution">
    <text evidence="1">The sequence shown here is derived from an EMBL/GenBank/DDBJ whole genome shotgun (WGS) entry which is preliminary data.</text>
</comment>
<sequence>MSELIVTRQHLFTIPGFTTRNGFCRGQSREWFRRHGLDWTDFVRNGIPASKLEETGDGLALALVKWARECAEQEAAGGR</sequence>